<gene>
    <name evidence="2" type="ORF">ASPSYDRAFT_165310</name>
</gene>
<evidence type="ECO:0000256" key="1">
    <source>
        <dbReference type="SAM" id="MobiDB-lite"/>
    </source>
</evidence>
<reference evidence="3" key="1">
    <citation type="journal article" date="2017" name="Genome Biol.">
        <title>Comparative genomics reveals high biological diversity and specific adaptations in the industrially and medically important fungal genus Aspergillus.</title>
        <authorList>
            <person name="de Vries R.P."/>
            <person name="Riley R."/>
            <person name="Wiebenga A."/>
            <person name="Aguilar-Osorio G."/>
            <person name="Amillis S."/>
            <person name="Uchima C.A."/>
            <person name="Anderluh G."/>
            <person name="Asadollahi M."/>
            <person name="Askin M."/>
            <person name="Barry K."/>
            <person name="Battaglia E."/>
            <person name="Bayram O."/>
            <person name="Benocci T."/>
            <person name="Braus-Stromeyer S.A."/>
            <person name="Caldana C."/>
            <person name="Canovas D."/>
            <person name="Cerqueira G.C."/>
            <person name="Chen F."/>
            <person name="Chen W."/>
            <person name="Choi C."/>
            <person name="Clum A."/>
            <person name="Dos Santos R.A."/>
            <person name="Damasio A.R."/>
            <person name="Diallinas G."/>
            <person name="Emri T."/>
            <person name="Fekete E."/>
            <person name="Flipphi M."/>
            <person name="Freyberg S."/>
            <person name="Gallo A."/>
            <person name="Gournas C."/>
            <person name="Habgood R."/>
            <person name="Hainaut M."/>
            <person name="Harispe M.L."/>
            <person name="Henrissat B."/>
            <person name="Hilden K.S."/>
            <person name="Hope R."/>
            <person name="Hossain A."/>
            <person name="Karabika E."/>
            <person name="Karaffa L."/>
            <person name="Karanyi Z."/>
            <person name="Krasevec N."/>
            <person name="Kuo A."/>
            <person name="Kusch H."/>
            <person name="LaButti K."/>
            <person name="Lagendijk E.L."/>
            <person name="Lapidus A."/>
            <person name="Levasseur A."/>
            <person name="Lindquist E."/>
            <person name="Lipzen A."/>
            <person name="Logrieco A.F."/>
            <person name="MacCabe A."/>
            <person name="Maekelae M.R."/>
            <person name="Malavazi I."/>
            <person name="Melin P."/>
            <person name="Meyer V."/>
            <person name="Mielnichuk N."/>
            <person name="Miskei M."/>
            <person name="Molnar A.P."/>
            <person name="Mule G."/>
            <person name="Ngan C.Y."/>
            <person name="Orejas M."/>
            <person name="Orosz E."/>
            <person name="Ouedraogo J.P."/>
            <person name="Overkamp K.M."/>
            <person name="Park H.-S."/>
            <person name="Perrone G."/>
            <person name="Piumi F."/>
            <person name="Punt P.J."/>
            <person name="Ram A.F."/>
            <person name="Ramon A."/>
            <person name="Rauscher S."/>
            <person name="Record E."/>
            <person name="Riano-Pachon D.M."/>
            <person name="Robert V."/>
            <person name="Roehrig J."/>
            <person name="Ruller R."/>
            <person name="Salamov A."/>
            <person name="Salih N.S."/>
            <person name="Samson R.A."/>
            <person name="Sandor E."/>
            <person name="Sanguinetti M."/>
            <person name="Schuetze T."/>
            <person name="Sepcic K."/>
            <person name="Shelest E."/>
            <person name="Sherlock G."/>
            <person name="Sophianopoulou V."/>
            <person name="Squina F.M."/>
            <person name="Sun H."/>
            <person name="Susca A."/>
            <person name="Todd R.B."/>
            <person name="Tsang A."/>
            <person name="Unkles S.E."/>
            <person name="van de Wiele N."/>
            <person name="van Rossen-Uffink D."/>
            <person name="Oliveira J.V."/>
            <person name="Vesth T.C."/>
            <person name="Visser J."/>
            <person name="Yu J.-H."/>
            <person name="Zhou M."/>
            <person name="Andersen M.R."/>
            <person name="Archer D.B."/>
            <person name="Baker S.E."/>
            <person name="Benoit I."/>
            <person name="Brakhage A.A."/>
            <person name="Braus G.H."/>
            <person name="Fischer R."/>
            <person name="Frisvad J.C."/>
            <person name="Goldman G.H."/>
            <person name="Houbraken J."/>
            <person name="Oakley B."/>
            <person name="Pocsi I."/>
            <person name="Scazzocchio C."/>
            <person name="Seiboth B."/>
            <person name="vanKuyk P.A."/>
            <person name="Wortman J."/>
            <person name="Dyer P.S."/>
            <person name="Grigoriev I.V."/>
        </authorList>
    </citation>
    <scope>NUCLEOTIDE SEQUENCE [LARGE SCALE GENOMIC DNA]</scope>
    <source>
        <strain evidence="3">CBS 593.65</strain>
    </source>
</reference>
<dbReference type="RefSeq" id="XP_040695850.1">
    <property type="nucleotide sequence ID" value="XM_040843344.1"/>
</dbReference>
<dbReference type="VEuPathDB" id="FungiDB:ASPSYDRAFT_165310"/>
<proteinExistence type="predicted"/>
<dbReference type="STRING" id="1036612.A0A1L9SXV2"/>
<sequence>MSSPQELFAQEQINNFAPRSSSPPSSSSSSFPGANKVGTTLKEAASPSKIAKKFGERQKKSKRAQGLANLGQTTDEVCPEPLTIVSSNTLPIVTVDAVPPSTPVVEDQKVTIIQSMCKAATAKDLSVSEALLVKEVGDGALFMDFQAFSKIVGGPLQMDERMLCSFNIPTHRFASSQAACEEYFKVLRPSRDRKWKPNTPAEEIRQRIIQVLLHLSCEELVREIEEKESSGILVIPDRKKRNNRTIAHDWILEATYGDQNPKEVRKHISEECRWGDRWWRLASRDGLGILLLASKFLAKYMYYPIPPFLTLFSKPCSSLE</sequence>
<accession>A0A1L9SXV2</accession>
<dbReference type="GeneID" id="63759417"/>
<feature type="compositionally biased region" description="Polar residues" evidence="1">
    <location>
        <begin position="1"/>
        <end position="19"/>
    </location>
</feature>
<feature type="compositionally biased region" description="Low complexity" evidence="1">
    <location>
        <begin position="20"/>
        <end position="30"/>
    </location>
</feature>
<evidence type="ECO:0000313" key="3">
    <source>
        <dbReference type="Proteomes" id="UP000184356"/>
    </source>
</evidence>
<dbReference type="EMBL" id="KV878606">
    <property type="protein sequence ID" value="OJJ52044.1"/>
    <property type="molecule type" value="Genomic_DNA"/>
</dbReference>
<dbReference type="Proteomes" id="UP000184356">
    <property type="component" value="Unassembled WGS sequence"/>
</dbReference>
<keyword evidence="3" id="KW-1185">Reference proteome</keyword>
<protein>
    <submittedName>
        <fullName evidence="2">Uncharacterized protein</fullName>
    </submittedName>
</protein>
<feature type="region of interest" description="Disordered" evidence="1">
    <location>
        <begin position="1"/>
        <end position="72"/>
    </location>
</feature>
<name>A0A1L9SXV2_9EURO</name>
<evidence type="ECO:0000313" key="2">
    <source>
        <dbReference type="EMBL" id="OJJ52044.1"/>
    </source>
</evidence>
<dbReference type="OrthoDB" id="4515271at2759"/>
<dbReference type="AlphaFoldDB" id="A0A1L9SXV2"/>
<organism evidence="2 3">
    <name type="scientific">Aspergillus sydowii CBS 593.65</name>
    <dbReference type="NCBI Taxonomy" id="1036612"/>
    <lineage>
        <taxon>Eukaryota</taxon>
        <taxon>Fungi</taxon>
        <taxon>Dikarya</taxon>
        <taxon>Ascomycota</taxon>
        <taxon>Pezizomycotina</taxon>
        <taxon>Eurotiomycetes</taxon>
        <taxon>Eurotiomycetidae</taxon>
        <taxon>Eurotiales</taxon>
        <taxon>Aspergillaceae</taxon>
        <taxon>Aspergillus</taxon>
        <taxon>Aspergillus subgen. Nidulantes</taxon>
    </lineage>
</organism>